<dbReference type="PROSITE" id="PS50949">
    <property type="entry name" value="HTH_GNTR"/>
    <property type="match status" value="1"/>
</dbReference>
<dbReference type="InterPro" id="IPR036388">
    <property type="entry name" value="WH-like_DNA-bd_sf"/>
</dbReference>
<sequence>MERSTMDPVIGTAATAVRPVAPAQAPPPARTPQPSGPPRLRPLSRTPARTRTLPQRHSVRAQVLDALRRALADGELAPGKVYSAPALAEQYGVSATPVREAMQQLAGEGAVEVVPNRGFRVAAHSARDAEELAEVRAALEVPAVLGLARSLPAERWSELRPQAEAAVRAAAFGDRAGYAEADREFHCALLSLTGNRQLVAVARDLHRRAQCRVPPGRLPGTAELRADAEEHLVLLDALGRRDLETAERLARGHVAGP</sequence>
<dbReference type="InterPro" id="IPR011711">
    <property type="entry name" value="GntR_C"/>
</dbReference>
<dbReference type="PANTHER" id="PTHR43537">
    <property type="entry name" value="TRANSCRIPTIONAL REGULATOR, GNTR FAMILY"/>
    <property type="match status" value="1"/>
</dbReference>
<keyword evidence="3" id="KW-0804">Transcription</keyword>
<dbReference type="SUPFAM" id="SSF46785">
    <property type="entry name" value="Winged helix' DNA-binding domain"/>
    <property type="match status" value="1"/>
</dbReference>
<dbReference type="SMART" id="SM00895">
    <property type="entry name" value="FCD"/>
    <property type="match status" value="1"/>
</dbReference>
<proteinExistence type="predicted"/>
<dbReference type="SMART" id="SM00345">
    <property type="entry name" value="HTH_GNTR"/>
    <property type="match status" value="1"/>
</dbReference>
<dbReference type="CDD" id="cd07377">
    <property type="entry name" value="WHTH_GntR"/>
    <property type="match status" value="1"/>
</dbReference>
<accession>A0ABN2PW17</accession>
<dbReference type="Pfam" id="PF00392">
    <property type="entry name" value="GntR"/>
    <property type="match status" value="1"/>
</dbReference>
<dbReference type="Pfam" id="PF07729">
    <property type="entry name" value="FCD"/>
    <property type="match status" value="1"/>
</dbReference>
<dbReference type="InterPro" id="IPR000524">
    <property type="entry name" value="Tscrpt_reg_HTH_GntR"/>
</dbReference>
<keyword evidence="7" id="KW-1185">Reference proteome</keyword>
<dbReference type="SUPFAM" id="SSF48008">
    <property type="entry name" value="GntR ligand-binding domain-like"/>
    <property type="match status" value="1"/>
</dbReference>
<dbReference type="EMBL" id="BAAAMJ010000076">
    <property type="protein sequence ID" value="GAA1933967.1"/>
    <property type="molecule type" value="Genomic_DNA"/>
</dbReference>
<feature type="compositionally biased region" description="Low complexity" evidence="4">
    <location>
        <begin position="13"/>
        <end position="23"/>
    </location>
</feature>
<feature type="domain" description="HTH gntR-type" evidence="5">
    <location>
        <begin position="57"/>
        <end position="124"/>
    </location>
</feature>
<dbReference type="PANTHER" id="PTHR43537:SF45">
    <property type="entry name" value="GNTR FAMILY REGULATORY PROTEIN"/>
    <property type="match status" value="1"/>
</dbReference>
<keyword evidence="2" id="KW-0238">DNA-binding</keyword>
<name>A0ABN2PW17_9ACTN</name>
<gene>
    <name evidence="6" type="ORF">GCM10009716_46370</name>
</gene>
<dbReference type="RefSeq" id="WP_344266250.1">
    <property type="nucleotide sequence ID" value="NZ_BAAAMJ010000076.1"/>
</dbReference>
<evidence type="ECO:0000313" key="6">
    <source>
        <dbReference type="EMBL" id="GAA1933967.1"/>
    </source>
</evidence>
<comment type="caution">
    <text evidence="6">The sequence shown here is derived from an EMBL/GenBank/DDBJ whole genome shotgun (WGS) entry which is preliminary data.</text>
</comment>
<evidence type="ECO:0000256" key="1">
    <source>
        <dbReference type="ARBA" id="ARBA00023015"/>
    </source>
</evidence>
<evidence type="ECO:0000256" key="2">
    <source>
        <dbReference type="ARBA" id="ARBA00023125"/>
    </source>
</evidence>
<dbReference type="Gene3D" id="1.10.10.10">
    <property type="entry name" value="Winged helix-like DNA-binding domain superfamily/Winged helix DNA-binding domain"/>
    <property type="match status" value="1"/>
</dbReference>
<evidence type="ECO:0000256" key="3">
    <source>
        <dbReference type="ARBA" id="ARBA00023163"/>
    </source>
</evidence>
<feature type="compositionally biased region" description="Pro residues" evidence="4">
    <location>
        <begin position="24"/>
        <end position="40"/>
    </location>
</feature>
<dbReference type="InterPro" id="IPR008920">
    <property type="entry name" value="TF_FadR/GntR_C"/>
</dbReference>
<evidence type="ECO:0000259" key="5">
    <source>
        <dbReference type="PROSITE" id="PS50949"/>
    </source>
</evidence>
<dbReference type="Gene3D" id="1.20.120.530">
    <property type="entry name" value="GntR ligand-binding domain-like"/>
    <property type="match status" value="1"/>
</dbReference>
<dbReference type="Proteomes" id="UP001501303">
    <property type="component" value="Unassembled WGS sequence"/>
</dbReference>
<feature type="region of interest" description="Disordered" evidence="4">
    <location>
        <begin position="1"/>
        <end position="55"/>
    </location>
</feature>
<organism evidence="6 7">
    <name type="scientific">Streptomyces sodiiphilus</name>
    <dbReference type="NCBI Taxonomy" id="226217"/>
    <lineage>
        <taxon>Bacteria</taxon>
        <taxon>Bacillati</taxon>
        <taxon>Actinomycetota</taxon>
        <taxon>Actinomycetes</taxon>
        <taxon>Kitasatosporales</taxon>
        <taxon>Streptomycetaceae</taxon>
        <taxon>Streptomyces</taxon>
    </lineage>
</organism>
<reference evidence="6 7" key="1">
    <citation type="journal article" date="2019" name="Int. J. Syst. Evol. Microbiol.">
        <title>The Global Catalogue of Microorganisms (GCM) 10K type strain sequencing project: providing services to taxonomists for standard genome sequencing and annotation.</title>
        <authorList>
            <consortium name="The Broad Institute Genomics Platform"/>
            <consortium name="The Broad Institute Genome Sequencing Center for Infectious Disease"/>
            <person name="Wu L."/>
            <person name="Ma J."/>
        </authorList>
    </citation>
    <scope>NUCLEOTIDE SEQUENCE [LARGE SCALE GENOMIC DNA]</scope>
    <source>
        <strain evidence="6 7">JCM 13581</strain>
    </source>
</reference>
<dbReference type="InterPro" id="IPR036390">
    <property type="entry name" value="WH_DNA-bd_sf"/>
</dbReference>
<evidence type="ECO:0000256" key="4">
    <source>
        <dbReference type="SAM" id="MobiDB-lite"/>
    </source>
</evidence>
<evidence type="ECO:0000313" key="7">
    <source>
        <dbReference type="Proteomes" id="UP001501303"/>
    </source>
</evidence>
<keyword evidence="1" id="KW-0805">Transcription regulation</keyword>
<feature type="compositionally biased region" description="Low complexity" evidence="4">
    <location>
        <begin position="41"/>
        <end position="53"/>
    </location>
</feature>
<protein>
    <submittedName>
        <fullName evidence="6">GntR family transcriptional regulator</fullName>
    </submittedName>
</protein>